<dbReference type="OMA" id="IYGANMY"/>
<dbReference type="KEGG" id="tet:TTHERM_00530710"/>
<reference evidence="2" key="1">
    <citation type="journal article" date="2006" name="PLoS Biol.">
        <title>Macronuclear genome sequence of the ciliate Tetrahymena thermophila, a model eukaryote.</title>
        <authorList>
            <person name="Eisen J.A."/>
            <person name="Coyne R.S."/>
            <person name="Wu M."/>
            <person name="Wu D."/>
            <person name="Thiagarajan M."/>
            <person name="Wortman J.R."/>
            <person name="Badger J.H."/>
            <person name="Ren Q."/>
            <person name="Amedeo P."/>
            <person name="Jones K.M."/>
            <person name="Tallon L.J."/>
            <person name="Delcher A.L."/>
            <person name="Salzberg S.L."/>
            <person name="Silva J.C."/>
            <person name="Haas B.J."/>
            <person name="Majoros W.H."/>
            <person name="Farzad M."/>
            <person name="Carlton J.M."/>
            <person name="Smith R.K. Jr."/>
            <person name="Garg J."/>
            <person name="Pearlman R.E."/>
            <person name="Karrer K.M."/>
            <person name="Sun L."/>
            <person name="Manning G."/>
            <person name="Elde N.C."/>
            <person name="Turkewitz A.P."/>
            <person name="Asai D.J."/>
            <person name="Wilkes D.E."/>
            <person name="Wang Y."/>
            <person name="Cai H."/>
            <person name="Collins K."/>
            <person name="Stewart B.A."/>
            <person name="Lee S.R."/>
            <person name="Wilamowska K."/>
            <person name="Weinberg Z."/>
            <person name="Ruzzo W.L."/>
            <person name="Wloga D."/>
            <person name="Gaertig J."/>
            <person name="Frankel J."/>
            <person name="Tsao C.-C."/>
            <person name="Gorovsky M.A."/>
            <person name="Keeling P.J."/>
            <person name="Waller R.F."/>
            <person name="Patron N.J."/>
            <person name="Cherry J.M."/>
            <person name="Stover N.A."/>
            <person name="Krieger C.J."/>
            <person name="del Toro C."/>
            <person name="Ryder H.F."/>
            <person name="Williamson S.C."/>
            <person name="Barbeau R.A."/>
            <person name="Hamilton E.P."/>
            <person name="Orias E."/>
        </authorList>
    </citation>
    <scope>NUCLEOTIDE SEQUENCE [LARGE SCALE GENOMIC DNA]</scope>
    <source>
        <strain evidence="2">SB210</strain>
    </source>
</reference>
<organism evidence="1 2">
    <name type="scientific">Tetrahymena thermophila (strain SB210)</name>
    <dbReference type="NCBI Taxonomy" id="312017"/>
    <lineage>
        <taxon>Eukaryota</taxon>
        <taxon>Sar</taxon>
        <taxon>Alveolata</taxon>
        <taxon>Ciliophora</taxon>
        <taxon>Intramacronucleata</taxon>
        <taxon>Oligohymenophorea</taxon>
        <taxon>Hymenostomatida</taxon>
        <taxon>Tetrahymenina</taxon>
        <taxon>Tetrahymenidae</taxon>
        <taxon>Tetrahymena</taxon>
    </lineage>
</organism>
<dbReference type="GO" id="GO:0005737">
    <property type="term" value="C:cytoplasm"/>
    <property type="evidence" value="ECO:0007669"/>
    <property type="project" value="TreeGrafter"/>
</dbReference>
<dbReference type="Pfam" id="PF13344">
    <property type="entry name" value="Hydrolase_6"/>
    <property type="match status" value="1"/>
</dbReference>
<dbReference type="PANTHER" id="PTHR19288:SF93">
    <property type="entry name" value="FI11325P-RELATED"/>
    <property type="match status" value="1"/>
</dbReference>
<gene>
    <name evidence="1" type="ORF">TTHERM_00530710</name>
</gene>
<dbReference type="InParanoid" id="I7MCX7"/>
<dbReference type="InterPro" id="IPR006357">
    <property type="entry name" value="HAD-SF_hydro_IIA"/>
</dbReference>
<dbReference type="OrthoDB" id="10251048at2759"/>
<dbReference type="InterPro" id="IPR023214">
    <property type="entry name" value="HAD_sf"/>
</dbReference>
<evidence type="ECO:0000313" key="1">
    <source>
        <dbReference type="EMBL" id="EAR85113.1"/>
    </source>
</evidence>
<dbReference type="RefSeq" id="XP_001032776.1">
    <property type="nucleotide sequence ID" value="XM_001032776.3"/>
</dbReference>
<keyword evidence="1" id="KW-0378">Hydrolase</keyword>
<name>I7MCX7_TETTS</name>
<dbReference type="InterPro" id="IPR006353">
    <property type="entry name" value="HAD-SF_hydro_IIA_CECR5"/>
</dbReference>
<dbReference type="HOGENOM" id="CLU_030880_2_1_1"/>
<dbReference type="eggNOG" id="KOG1618">
    <property type="taxonomic scope" value="Eukaryota"/>
</dbReference>
<dbReference type="EMBL" id="GG662522">
    <property type="protein sequence ID" value="EAR85113.1"/>
    <property type="molecule type" value="Genomic_DNA"/>
</dbReference>
<protein>
    <submittedName>
        <fullName evidence="1">HAD-family sub IIA hydrolase, TIGR01456, CECR5 containing protein</fullName>
    </submittedName>
</protein>
<dbReference type="Pfam" id="PF13242">
    <property type="entry name" value="Hydrolase_like"/>
    <property type="match status" value="1"/>
</dbReference>
<sequence>MVDSKIKIPVIVTDIDGVLVQVQQQLPFVKSTLEVVKLPLKKIDPIKFNIEDNQQIPFLLLTNRGGVTEKENAEELNNIFDFTEDSHFKFTEKQSLICHSAVKQLWKTEYSDKLVLIVGNGCDDILKEEGSKYITADEYLNIYPELVPMSQRGNKYQSLKAVMDRLNMTSDEIYADYLQVHAIFIIQNSNNWEDSIQLIIDLLTTSDGKIAHEFPKQKPNKHIPIYSTVNDVMYKDHFRLARLDNKVFISSLQSAYKLVFNDDLKIITYGKPSLNQFEYAYQHIINNFIHDGIEISNIYMIGDNPHTDIQGANLAGWTSILVRTGIFVGNQENDKENPAKYVVDNFKEAVRLIFQLENISTKLLD</sequence>
<evidence type="ECO:0000313" key="2">
    <source>
        <dbReference type="Proteomes" id="UP000009168"/>
    </source>
</evidence>
<keyword evidence="2" id="KW-1185">Reference proteome</keyword>
<dbReference type="AlphaFoldDB" id="I7MCX7"/>
<proteinExistence type="predicted"/>
<dbReference type="InterPro" id="IPR036412">
    <property type="entry name" value="HAD-like_sf"/>
</dbReference>
<dbReference type="GO" id="GO:0016791">
    <property type="term" value="F:phosphatase activity"/>
    <property type="evidence" value="ECO:0007669"/>
    <property type="project" value="TreeGrafter"/>
</dbReference>
<accession>I7MCX7</accession>
<dbReference type="SUPFAM" id="SSF56784">
    <property type="entry name" value="HAD-like"/>
    <property type="match status" value="1"/>
</dbReference>
<dbReference type="GeneID" id="7827394"/>
<dbReference type="STRING" id="312017.I7MCX7"/>
<dbReference type="Proteomes" id="UP000009168">
    <property type="component" value="Unassembled WGS sequence"/>
</dbReference>
<dbReference type="PANTHER" id="PTHR19288">
    <property type="entry name" value="4-NITROPHENYLPHOSPHATASE-RELATED"/>
    <property type="match status" value="1"/>
</dbReference>
<dbReference type="Gene3D" id="3.40.50.1000">
    <property type="entry name" value="HAD superfamily/HAD-like"/>
    <property type="match status" value="2"/>
</dbReference>
<dbReference type="NCBIfam" id="TIGR01456">
    <property type="entry name" value="CECR5"/>
    <property type="match status" value="1"/>
</dbReference>